<evidence type="ECO:0000313" key="4">
    <source>
        <dbReference type="Proteomes" id="UP000002939"/>
    </source>
</evidence>
<feature type="transmembrane region" description="Helical" evidence="2">
    <location>
        <begin position="131"/>
        <end position="148"/>
    </location>
</feature>
<feature type="transmembrane region" description="Helical" evidence="2">
    <location>
        <begin position="205"/>
        <end position="233"/>
    </location>
</feature>
<evidence type="ECO:0000256" key="2">
    <source>
        <dbReference type="SAM" id="Phobius"/>
    </source>
</evidence>
<proteinExistence type="predicted"/>
<keyword evidence="2" id="KW-0812">Transmembrane</keyword>
<sequence length="251" mass="29004">MTDYVAPPKRKKDSDNDNKDYVVVPKTDDYVAPPKRDDYVAPPKKGQSNSSDYVDPTSAEWRKNLVFQTKPSSEYPKEEPKLDPQIIPYSGHGGYFDTPKQDLSFYITGYLLISLFNYITSFNELGLWGKIFWPIYVLLSNYTYSWYIDYRRFKGGLLGWFFTPYGGIRAGYAASEIMDYSTGKVKRGLFGSYKMKMKKDIGSHLLSFLIITFIVEIIKYFVAIPVAFISLFFHKSTVRKYVRASEEAVRD</sequence>
<dbReference type="HOGENOM" id="CLU_1105918_0_0_9"/>
<dbReference type="RefSeq" id="WP_006702323.1">
    <property type="nucleotide sequence ID" value="NZ_KI391971.1"/>
</dbReference>
<organism evidence="3 4">
    <name type="scientific">Granulicatella elegans ATCC 700633</name>
    <dbReference type="NCBI Taxonomy" id="626369"/>
    <lineage>
        <taxon>Bacteria</taxon>
        <taxon>Bacillati</taxon>
        <taxon>Bacillota</taxon>
        <taxon>Bacilli</taxon>
        <taxon>Lactobacillales</taxon>
        <taxon>Carnobacteriaceae</taxon>
        <taxon>Granulicatella</taxon>
    </lineage>
</organism>
<dbReference type="Proteomes" id="UP000002939">
    <property type="component" value="Unassembled WGS sequence"/>
</dbReference>
<dbReference type="EMBL" id="ACRF02000016">
    <property type="protein sequence ID" value="EEW93168.1"/>
    <property type="molecule type" value="Genomic_DNA"/>
</dbReference>
<feature type="compositionally biased region" description="Basic and acidic residues" evidence="1">
    <location>
        <begin position="12"/>
        <end position="39"/>
    </location>
</feature>
<evidence type="ECO:0000313" key="3">
    <source>
        <dbReference type="EMBL" id="EEW93168.1"/>
    </source>
</evidence>
<protein>
    <submittedName>
        <fullName evidence="3">Uncharacterized protein</fullName>
    </submittedName>
</protein>
<keyword evidence="4" id="KW-1185">Reference proteome</keyword>
<comment type="caution">
    <text evidence="3">The sequence shown here is derived from an EMBL/GenBank/DDBJ whole genome shotgun (WGS) entry which is preliminary data.</text>
</comment>
<keyword evidence="2" id="KW-0472">Membrane</keyword>
<name>D0BJB5_9LACT</name>
<dbReference type="AlphaFoldDB" id="D0BJB5"/>
<reference evidence="3" key="1">
    <citation type="submission" date="2009-09" db="EMBL/GenBank/DDBJ databases">
        <authorList>
            <consortium name="The Broad Institute Genome Sequencing Platform"/>
            <person name="Ward D."/>
            <person name="Feldgarden M."/>
            <person name="Earl A."/>
            <person name="Young S.K."/>
            <person name="Zeng Q."/>
            <person name="Koehrsen M."/>
            <person name="Alvarado L."/>
            <person name="Berlin A."/>
            <person name="Bochicchio J."/>
            <person name="Borenstein D."/>
            <person name="Chapman S.B."/>
            <person name="Chen Z."/>
            <person name="Engels R."/>
            <person name="Freedman E."/>
            <person name="Gellesch M."/>
            <person name="Goldberg J."/>
            <person name="Griggs A."/>
            <person name="Gujja S."/>
            <person name="Heilman E."/>
            <person name="Heiman D."/>
            <person name="Hepburn T."/>
            <person name="Howarth C."/>
            <person name="Jen D."/>
            <person name="Larson L."/>
            <person name="Lewis B."/>
            <person name="Mehta T."/>
            <person name="Park D."/>
            <person name="Pearson M."/>
            <person name="Roberts A."/>
            <person name="Saif S."/>
            <person name="Shea T."/>
            <person name="Shenoy N."/>
            <person name="Sisk P."/>
            <person name="Stolte C."/>
            <person name="Sykes S."/>
            <person name="Thomson T."/>
            <person name="Walk T."/>
            <person name="White J."/>
            <person name="Yandava C."/>
            <person name="Sibley C.D."/>
            <person name="Field T.R."/>
            <person name="Grinwis M."/>
            <person name="Eshaghurshan C.S."/>
            <person name="Surette M.G."/>
            <person name="Haas B."/>
            <person name="Nusbaum C."/>
            <person name="Birren B."/>
        </authorList>
    </citation>
    <scope>NUCLEOTIDE SEQUENCE [LARGE SCALE GENOMIC DNA]</scope>
    <source>
        <strain evidence="3">ATCC 700633</strain>
    </source>
</reference>
<gene>
    <name evidence="3" type="ORF">HMPREF0446_00050</name>
</gene>
<feature type="transmembrane region" description="Helical" evidence="2">
    <location>
        <begin position="103"/>
        <end position="119"/>
    </location>
</feature>
<dbReference type="OrthoDB" id="3036058at2"/>
<feature type="region of interest" description="Disordered" evidence="1">
    <location>
        <begin position="1"/>
        <end position="57"/>
    </location>
</feature>
<evidence type="ECO:0000256" key="1">
    <source>
        <dbReference type="SAM" id="MobiDB-lite"/>
    </source>
</evidence>
<reference evidence="3" key="2">
    <citation type="submission" date="2011-10" db="EMBL/GenBank/DDBJ databases">
        <title>The Genome Sequence of Granulicatella elegans ATCC 700633.</title>
        <authorList>
            <consortium name="The Broad Institute Genome Sequencing Platform"/>
            <consortium name="The Broad Institute Genome Sequencing Center for Infectious Disease"/>
            <person name="Earl A."/>
            <person name="Ward D."/>
            <person name="Feldgarden M."/>
            <person name="Gevers D."/>
            <person name="Sibley C.D."/>
            <person name="Field T.R."/>
            <person name="Grinwis M."/>
            <person name="Eshaghurshan C.S."/>
            <person name="Surette M.G."/>
            <person name="Young S.K."/>
            <person name="Zeng Q."/>
            <person name="Gargeya S."/>
            <person name="Fitzgerald M."/>
            <person name="Haas B."/>
            <person name="Abouelleil A."/>
            <person name="Alvarado L."/>
            <person name="Arachchi H.M."/>
            <person name="Berlin A."/>
            <person name="Brown A."/>
            <person name="Chapman S.B."/>
            <person name="Chen Z."/>
            <person name="Dunbar C."/>
            <person name="Freedman E."/>
            <person name="Gearin G."/>
            <person name="Goldberg J."/>
            <person name="Griggs A."/>
            <person name="Gujja S."/>
            <person name="Heiman D."/>
            <person name="Howarth C."/>
            <person name="Larson L."/>
            <person name="Lui A."/>
            <person name="MacDonald P.J.P."/>
            <person name="Montmayeur A."/>
            <person name="Murphy C."/>
            <person name="Neiman D."/>
            <person name="Pearson M."/>
            <person name="Priest M."/>
            <person name="Roberts A."/>
            <person name="Saif S."/>
            <person name="Shea T."/>
            <person name="Shenoy N."/>
            <person name="Sisk P."/>
            <person name="Stolte C."/>
            <person name="Sykes S."/>
            <person name="Wortman J."/>
            <person name="Nusbaum C."/>
            <person name="Birren B."/>
        </authorList>
    </citation>
    <scope>NUCLEOTIDE SEQUENCE [LARGE SCALE GENOMIC DNA]</scope>
    <source>
        <strain evidence="3">ATCC 700633</strain>
    </source>
</reference>
<accession>D0BJB5</accession>
<keyword evidence="2" id="KW-1133">Transmembrane helix</keyword>